<evidence type="ECO:0000313" key="3">
    <source>
        <dbReference type="Proteomes" id="UP000019473"/>
    </source>
</evidence>
<feature type="chain" id="PRO_5004933466" description="Fungal N-terminal domain-containing protein" evidence="1">
    <location>
        <begin position="20"/>
        <end position="146"/>
    </location>
</feature>
<keyword evidence="1" id="KW-0732">Signal</keyword>
<dbReference type="Proteomes" id="UP000019473">
    <property type="component" value="Unassembled WGS sequence"/>
</dbReference>
<accession>W9WA80</accession>
<dbReference type="EMBL" id="AMGW01000001">
    <property type="protein sequence ID" value="EXJ65032.1"/>
    <property type="molecule type" value="Genomic_DNA"/>
</dbReference>
<comment type="caution">
    <text evidence="2">The sequence shown here is derived from an EMBL/GenBank/DDBJ whole genome shotgun (WGS) entry which is preliminary data.</text>
</comment>
<reference evidence="2 3" key="1">
    <citation type="submission" date="2013-03" db="EMBL/GenBank/DDBJ databases">
        <title>The Genome Sequence of Cladophialophora yegresii CBS 114405.</title>
        <authorList>
            <consortium name="The Broad Institute Genomics Platform"/>
            <person name="Cuomo C."/>
            <person name="de Hoog S."/>
            <person name="Gorbushina A."/>
            <person name="Walker B."/>
            <person name="Young S.K."/>
            <person name="Zeng Q."/>
            <person name="Gargeya S."/>
            <person name="Fitzgerald M."/>
            <person name="Haas B."/>
            <person name="Abouelleil A."/>
            <person name="Allen A.W."/>
            <person name="Alvarado L."/>
            <person name="Arachchi H.M."/>
            <person name="Berlin A.M."/>
            <person name="Chapman S.B."/>
            <person name="Gainer-Dewar J."/>
            <person name="Goldberg J."/>
            <person name="Griggs A."/>
            <person name="Gujja S."/>
            <person name="Hansen M."/>
            <person name="Howarth C."/>
            <person name="Imamovic A."/>
            <person name="Ireland A."/>
            <person name="Larimer J."/>
            <person name="McCowan C."/>
            <person name="Murphy C."/>
            <person name="Pearson M."/>
            <person name="Poon T.W."/>
            <person name="Priest M."/>
            <person name="Roberts A."/>
            <person name="Saif S."/>
            <person name="Shea T."/>
            <person name="Sisk P."/>
            <person name="Sykes S."/>
            <person name="Wortman J."/>
            <person name="Nusbaum C."/>
            <person name="Birren B."/>
        </authorList>
    </citation>
    <scope>NUCLEOTIDE SEQUENCE [LARGE SCALE GENOMIC DNA]</scope>
    <source>
        <strain evidence="2 3">CBS 114405</strain>
    </source>
</reference>
<name>W9WA80_9EURO</name>
<evidence type="ECO:0008006" key="4">
    <source>
        <dbReference type="Google" id="ProtNLM"/>
    </source>
</evidence>
<proteinExistence type="predicted"/>
<dbReference type="RefSeq" id="XP_007753599.1">
    <property type="nucleotide sequence ID" value="XM_007755409.1"/>
</dbReference>
<keyword evidence="3" id="KW-1185">Reference proteome</keyword>
<protein>
    <recommendedName>
        <fullName evidence="4">Fungal N-terminal domain-containing protein</fullName>
    </recommendedName>
</protein>
<feature type="signal peptide" evidence="1">
    <location>
        <begin position="1"/>
        <end position="19"/>
    </location>
</feature>
<gene>
    <name evidence="2" type="ORF">A1O7_01371</name>
</gene>
<dbReference type="AlphaFoldDB" id="W9WA80"/>
<dbReference type="GeneID" id="19175984"/>
<dbReference type="OrthoDB" id="443402at2759"/>
<sequence length="146" mass="16403">MDPLSALALSCNILDVVTAAGKTCTFLYEVHKAGTFPNHDELVSTTNMLDKSVQALTHQLSNAHGTSQTCQADDKDLLDVLQKARRLASDLQNKLDTLKLQTTDSRSKRFEKLIKTALQKGKIYDLQRRWEELRKAFDSALLVRLT</sequence>
<dbReference type="HOGENOM" id="CLU_1777252_0_0_1"/>
<evidence type="ECO:0000313" key="2">
    <source>
        <dbReference type="EMBL" id="EXJ65032.1"/>
    </source>
</evidence>
<evidence type="ECO:0000256" key="1">
    <source>
        <dbReference type="SAM" id="SignalP"/>
    </source>
</evidence>
<dbReference type="VEuPathDB" id="FungiDB:A1O7_01371"/>
<organism evidence="2 3">
    <name type="scientific">Cladophialophora yegresii CBS 114405</name>
    <dbReference type="NCBI Taxonomy" id="1182544"/>
    <lineage>
        <taxon>Eukaryota</taxon>
        <taxon>Fungi</taxon>
        <taxon>Dikarya</taxon>
        <taxon>Ascomycota</taxon>
        <taxon>Pezizomycotina</taxon>
        <taxon>Eurotiomycetes</taxon>
        <taxon>Chaetothyriomycetidae</taxon>
        <taxon>Chaetothyriales</taxon>
        <taxon>Herpotrichiellaceae</taxon>
        <taxon>Cladophialophora</taxon>
    </lineage>
</organism>